<dbReference type="WBParaSite" id="TCONS_00002117.p1">
    <property type="protein sequence ID" value="TCONS_00002117.p1"/>
    <property type="gene ID" value="XLOC_002016"/>
</dbReference>
<feature type="transmembrane region" description="Helical" evidence="1">
    <location>
        <begin position="76"/>
        <end position="99"/>
    </location>
</feature>
<keyword evidence="1" id="KW-0812">Transmembrane</keyword>
<accession>A0AAF5CUS4</accession>
<keyword evidence="2" id="KW-1185">Reference proteome</keyword>
<dbReference type="Proteomes" id="UP000035681">
    <property type="component" value="Unplaced"/>
</dbReference>
<sequence length="146" mass="17531">SMLSYSLFRNLKKNSLDRNKLAMTNIYMDDIILHASQKNTQYFHHLRTFPTFSELPSNYIIQHNPLHYSRIQFRDVLFFTGILIFLFIILLILALILMYKKYRKYRNIMPSTNKSNFLSKLQKKFKYFKLKEENANFTNDNCGVLV</sequence>
<keyword evidence="1" id="KW-0472">Membrane</keyword>
<evidence type="ECO:0000313" key="2">
    <source>
        <dbReference type="Proteomes" id="UP000035681"/>
    </source>
</evidence>
<name>A0AAF5CUS4_STRER</name>
<reference evidence="3" key="1">
    <citation type="submission" date="2024-02" db="UniProtKB">
        <authorList>
            <consortium name="WormBaseParasite"/>
        </authorList>
    </citation>
    <scope>IDENTIFICATION</scope>
</reference>
<keyword evidence="1" id="KW-1133">Transmembrane helix</keyword>
<organism evidence="2 3">
    <name type="scientific">Strongyloides stercoralis</name>
    <name type="common">Threadworm</name>
    <dbReference type="NCBI Taxonomy" id="6248"/>
    <lineage>
        <taxon>Eukaryota</taxon>
        <taxon>Metazoa</taxon>
        <taxon>Ecdysozoa</taxon>
        <taxon>Nematoda</taxon>
        <taxon>Chromadorea</taxon>
        <taxon>Rhabditida</taxon>
        <taxon>Tylenchina</taxon>
        <taxon>Panagrolaimomorpha</taxon>
        <taxon>Strongyloidoidea</taxon>
        <taxon>Strongyloididae</taxon>
        <taxon>Strongyloides</taxon>
    </lineage>
</organism>
<evidence type="ECO:0000313" key="3">
    <source>
        <dbReference type="WBParaSite" id="TCONS_00002117.p1"/>
    </source>
</evidence>
<protein>
    <submittedName>
        <fullName evidence="3">Uncharacterized protein</fullName>
    </submittedName>
</protein>
<evidence type="ECO:0000256" key="1">
    <source>
        <dbReference type="SAM" id="Phobius"/>
    </source>
</evidence>
<dbReference type="AlphaFoldDB" id="A0AAF5CUS4"/>
<proteinExistence type="predicted"/>